<keyword evidence="3" id="KW-0479">Metal-binding</keyword>
<accession>A0AA49JJY1</accession>
<dbReference type="InterPro" id="IPR050748">
    <property type="entry name" value="Glycosyltrans_8_dom-fam"/>
</dbReference>
<dbReference type="PANTHER" id="PTHR13778:SF47">
    <property type="entry name" value="LIPOPOLYSACCHARIDE 1,3-GALACTOSYLTRANSFERASE"/>
    <property type="match status" value="1"/>
</dbReference>
<dbReference type="InterPro" id="IPR002495">
    <property type="entry name" value="Glyco_trans_8"/>
</dbReference>
<reference evidence="4" key="2">
    <citation type="journal article" date="2024" name="Antonie Van Leeuwenhoek">
        <title>Roseihalotalea indica gen. nov., sp. nov., a halophilic Bacteroidetes from mesopelagic Southwest Indian Ocean with higher carbohydrate metabolic potential.</title>
        <authorList>
            <person name="Chen B."/>
            <person name="Zhang M."/>
            <person name="Lin D."/>
            <person name="Ye J."/>
            <person name="Tang K."/>
        </authorList>
    </citation>
    <scope>NUCLEOTIDE SEQUENCE</scope>
    <source>
        <strain evidence="4">TK19036</strain>
    </source>
</reference>
<dbReference type="Gene3D" id="3.90.550.10">
    <property type="entry name" value="Spore Coat Polysaccharide Biosynthesis Protein SpsA, Chain A"/>
    <property type="match status" value="1"/>
</dbReference>
<dbReference type="PANTHER" id="PTHR13778">
    <property type="entry name" value="GLYCOSYLTRANSFERASE 8 DOMAIN-CONTAINING PROTEIN"/>
    <property type="match status" value="1"/>
</dbReference>
<keyword evidence="1" id="KW-0328">Glycosyltransferase</keyword>
<dbReference type="EMBL" id="CP120682">
    <property type="protein sequence ID" value="WKN40033.1"/>
    <property type="molecule type" value="Genomic_DNA"/>
</dbReference>
<keyword evidence="2" id="KW-0808">Transferase</keyword>
<evidence type="ECO:0000256" key="2">
    <source>
        <dbReference type="ARBA" id="ARBA00022679"/>
    </source>
</evidence>
<protein>
    <submittedName>
        <fullName evidence="4">Glycosyltransferase family 8 protein</fullName>
    </submittedName>
</protein>
<proteinExistence type="predicted"/>
<dbReference type="GO" id="GO:0046872">
    <property type="term" value="F:metal ion binding"/>
    <property type="evidence" value="ECO:0007669"/>
    <property type="project" value="UniProtKB-KW"/>
</dbReference>
<evidence type="ECO:0000313" key="4">
    <source>
        <dbReference type="EMBL" id="WKN40033.1"/>
    </source>
</evidence>
<dbReference type="InterPro" id="IPR029044">
    <property type="entry name" value="Nucleotide-diphossugar_trans"/>
</dbReference>
<dbReference type="GO" id="GO:0016757">
    <property type="term" value="F:glycosyltransferase activity"/>
    <property type="evidence" value="ECO:0007669"/>
    <property type="project" value="UniProtKB-KW"/>
</dbReference>
<gene>
    <name evidence="4" type="ORF">K4G66_15170</name>
</gene>
<organism evidence="4">
    <name type="scientific">Roseihalotalea indica</name>
    <dbReference type="NCBI Taxonomy" id="2867963"/>
    <lineage>
        <taxon>Bacteria</taxon>
        <taxon>Pseudomonadati</taxon>
        <taxon>Bacteroidota</taxon>
        <taxon>Cytophagia</taxon>
        <taxon>Cytophagales</taxon>
        <taxon>Catalimonadaceae</taxon>
        <taxon>Roseihalotalea</taxon>
    </lineage>
</organism>
<dbReference type="SUPFAM" id="SSF53448">
    <property type="entry name" value="Nucleotide-diphospho-sugar transferases"/>
    <property type="match status" value="1"/>
</dbReference>
<name>A0AA49JJY1_9BACT</name>
<evidence type="ECO:0000256" key="1">
    <source>
        <dbReference type="ARBA" id="ARBA00022676"/>
    </source>
</evidence>
<sequence>MHIATAFDANYVQHAGVMLCSLFLNNPEESFHIHLFHHNVNTNDFRKLIHFLESSQHKIHQYNVSLANEEQYVTSGHISRAAYLRVFIPTYIDDSIEKILYLDADIVVSNKISNLWKANINAYCLAAVENVTPEKKHILSHIKNYQYFNSGVLLINLKKWRKHNIMQETIKFIEQNQARLQWHDQDALNAVLYGKWFALHPKYNMQGALFMDEFENFRGDPDELQEAIRHPVIIHYSTPLKPWHYLSFHPYTKEYFKYLASTPWKDFKPTDKNLVRFLRKTARPYLRRLGIKKIAGKHLY</sequence>
<dbReference type="Pfam" id="PF01501">
    <property type="entry name" value="Glyco_transf_8"/>
    <property type="match status" value="1"/>
</dbReference>
<dbReference type="AlphaFoldDB" id="A0AA49JJY1"/>
<evidence type="ECO:0000256" key="3">
    <source>
        <dbReference type="ARBA" id="ARBA00022723"/>
    </source>
</evidence>
<dbReference type="CDD" id="cd04194">
    <property type="entry name" value="GT8_A4GalT_like"/>
    <property type="match status" value="1"/>
</dbReference>
<reference evidence="4" key="1">
    <citation type="journal article" date="2023" name="Comput. Struct. Biotechnol. J.">
        <title>Discovery of a novel marine Bacteroidetes with a rich repertoire of carbohydrate-active enzymes.</title>
        <authorList>
            <person name="Chen B."/>
            <person name="Liu G."/>
            <person name="Chen Q."/>
            <person name="Wang H."/>
            <person name="Liu L."/>
            <person name="Tang K."/>
        </authorList>
    </citation>
    <scope>NUCLEOTIDE SEQUENCE</scope>
    <source>
        <strain evidence="4">TK19036</strain>
    </source>
</reference>